<protein>
    <recommendedName>
        <fullName evidence="4">DUF3499 domain-containing protein</fullName>
    </recommendedName>
</protein>
<dbReference type="Pfam" id="PF12005">
    <property type="entry name" value="DUF3499"/>
    <property type="match status" value="1"/>
</dbReference>
<evidence type="ECO:0000313" key="2">
    <source>
        <dbReference type="EMBL" id="MDR7328689.1"/>
    </source>
</evidence>
<sequence length="191" mass="20609">MSSLRRCSRPGCGKNAVATLTYAYADSTAVVGPLATVAEPHSWDLCADHAERITVPIGWEMLRVDQIAIEDLDDPDSAAAIALAANGIQLEGLDEMEELTALAEAVSEAGRITSGLVDDGERSGDPIEFPPYRTDPSNPVTSRHPIYGAKRRAVEKQSRRSHLSVVPDPSERQAGPEAGPEEHYGGRHRRD</sequence>
<gene>
    <name evidence="2" type="ORF">J2S39_000365</name>
</gene>
<dbReference type="InterPro" id="IPR021888">
    <property type="entry name" value="DUF3499"/>
</dbReference>
<evidence type="ECO:0000256" key="1">
    <source>
        <dbReference type="SAM" id="MobiDB-lite"/>
    </source>
</evidence>
<dbReference type="EMBL" id="JAVDXZ010000001">
    <property type="protein sequence ID" value="MDR7328689.1"/>
    <property type="molecule type" value="Genomic_DNA"/>
</dbReference>
<reference evidence="2" key="1">
    <citation type="submission" date="2023-07" db="EMBL/GenBank/DDBJ databases">
        <title>Sequencing the genomes of 1000 actinobacteria strains.</title>
        <authorList>
            <person name="Klenk H.-P."/>
        </authorList>
    </citation>
    <scope>NUCLEOTIDE SEQUENCE</scope>
    <source>
        <strain evidence="2">DSM 107476</strain>
    </source>
</reference>
<evidence type="ECO:0000313" key="3">
    <source>
        <dbReference type="Proteomes" id="UP001180840"/>
    </source>
</evidence>
<name>A0ABU1ZUT6_9CORY</name>
<keyword evidence="3" id="KW-1185">Reference proteome</keyword>
<proteinExistence type="predicted"/>
<dbReference type="RefSeq" id="WP_290197691.1">
    <property type="nucleotide sequence ID" value="NZ_CP047654.1"/>
</dbReference>
<dbReference type="Proteomes" id="UP001180840">
    <property type="component" value="Unassembled WGS sequence"/>
</dbReference>
<feature type="region of interest" description="Disordered" evidence="1">
    <location>
        <begin position="115"/>
        <end position="191"/>
    </location>
</feature>
<comment type="caution">
    <text evidence="2">The sequence shown here is derived from an EMBL/GenBank/DDBJ whole genome shotgun (WGS) entry which is preliminary data.</text>
</comment>
<evidence type="ECO:0008006" key="4">
    <source>
        <dbReference type="Google" id="ProtNLM"/>
    </source>
</evidence>
<accession>A0ABU1ZUT6</accession>
<organism evidence="2 3">
    <name type="scientific">Corynebacterium guangdongense</name>
    <dbReference type="NCBI Taxonomy" id="1783348"/>
    <lineage>
        <taxon>Bacteria</taxon>
        <taxon>Bacillati</taxon>
        <taxon>Actinomycetota</taxon>
        <taxon>Actinomycetes</taxon>
        <taxon>Mycobacteriales</taxon>
        <taxon>Corynebacteriaceae</taxon>
        <taxon>Corynebacterium</taxon>
    </lineage>
</organism>